<evidence type="ECO:0000313" key="3">
    <source>
        <dbReference type="Proteomes" id="UP000018372"/>
    </source>
</evidence>
<proteinExistence type="predicted"/>
<gene>
    <name evidence="2" type="ORF">BN536_01901</name>
</gene>
<dbReference type="AlphaFoldDB" id="R5V931"/>
<evidence type="ECO:0000313" key="2">
    <source>
        <dbReference type="EMBL" id="CCZ87068.1"/>
    </source>
</evidence>
<evidence type="ECO:0000256" key="1">
    <source>
        <dbReference type="SAM" id="MobiDB-lite"/>
    </source>
</evidence>
<comment type="caution">
    <text evidence="2">The sequence shown here is derived from an EMBL/GenBank/DDBJ whole genome shotgun (WGS) entry which is preliminary data.</text>
</comment>
<accession>R5V931</accession>
<feature type="region of interest" description="Disordered" evidence="1">
    <location>
        <begin position="1"/>
        <end position="42"/>
    </location>
</feature>
<protein>
    <submittedName>
        <fullName evidence="2">Uncharacterized protein</fullName>
    </submittedName>
</protein>
<name>R5V931_9BACT</name>
<reference evidence="2" key="1">
    <citation type="submission" date="2012-11" db="EMBL/GenBank/DDBJ databases">
        <title>Dependencies among metagenomic species, viruses, plasmids and units of genetic variation.</title>
        <authorList>
            <person name="Nielsen H.B."/>
            <person name="Almeida M."/>
            <person name="Juncker A.S."/>
            <person name="Rasmussen S."/>
            <person name="Li J."/>
            <person name="Sunagawa S."/>
            <person name="Plichta D."/>
            <person name="Gautier L."/>
            <person name="Le Chatelier E."/>
            <person name="Peletier E."/>
            <person name="Bonde I."/>
            <person name="Nielsen T."/>
            <person name="Manichanh C."/>
            <person name="Arumugam M."/>
            <person name="Batto J."/>
            <person name="Santos M.B.Q.D."/>
            <person name="Blom N."/>
            <person name="Borruel N."/>
            <person name="Burgdorf K.S."/>
            <person name="Boumezbeur F."/>
            <person name="Casellas F."/>
            <person name="Dore J."/>
            <person name="Guarner F."/>
            <person name="Hansen T."/>
            <person name="Hildebrand F."/>
            <person name="Kaas R.S."/>
            <person name="Kennedy S."/>
            <person name="Kristiansen K."/>
            <person name="Kultima J.R."/>
            <person name="Leonard P."/>
            <person name="Levenez F."/>
            <person name="Lund O."/>
            <person name="Moumen B."/>
            <person name="Le Paslier D."/>
            <person name="Pons N."/>
            <person name="Pedersen O."/>
            <person name="Prifti E."/>
            <person name="Qin J."/>
            <person name="Raes J."/>
            <person name="Tap J."/>
            <person name="Tims S."/>
            <person name="Ussery D.W."/>
            <person name="Yamada T."/>
            <person name="MetaHit consortium"/>
            <person name="Renault P."/>
            <person name="Sicheritz-Ponten T."/>
            <person name="Bork P."/>
            <person name="Wang J."/>
            <person name="Brunak S."/>
            <person name="Ehrlich S.D."/>
        </authorList>
    </citation>
    <scope>NUCLEOTIDE SEQUENCE [LARGE SCALE GENOMIC DNA]</scope>
</reference>
<dbReference type="EMBL" id="CBAT010000108">
    <property type="protein sequence ID" value="CCZ87068.1"/>
    <property type="molecule type" value="Genomic_DNA"/>
</dbReference>
<feature type="compositionally biased region" description="Low complexity" evidence="1">
    <location>
        <begin position="9"/>
        <end position="22"/>
    </location>
</feature>
<organism evidence="2 3">
    <name type="scientific">Phocaeicola plebeius CAG:211</name>
    <dbReference type="NCBI Taxonomy" id="1263052"/>
    <lineage>
        <taxon>Bacteria</taxon>
        <taxon>Pseudomonadati</taxon>
        <taxon>Bacteroidota</taxon>
        <taxon>Bacteroidia</taxon>
        <taxon>Bacteroidales</taxon>
        <taxon>Bacteroidaceae</taxon>
        <taxon>Phocaeicola</taxon>
    </lineage>
</organism>
<feature type="compositionally biased region" description="Basic and acidic residues" evidence="1">
    <location>
        <begin position="106"/>
        <end position="120"/>
    </location>
</feature>
<sequence length="135" mass="15689">MRGIHTGQQHRSNQSVSQQVQVGPHTNTQREDKGQQAQYRSLHTNTLEILHVHFQSGQEHDIIQPHLTEKLKAAVARQNIESMFPDNDTGQNHSDDVRNAQTFQDNRSKQDNYQHQKKDPRRISDGKIYIEMNQI</sequence>
<feature type="region of interest" description="Disordered" evidence="1">
    <location>
        <begin position="78"/>
        <end position="120"/>
    </location>
</feature>
<dbReference type="Proteomes" id="UP000018372">
    <property type="component" value="Unassembled WGS sequence"/>
</dbReference>